<dbReference type="NCBIfam" id="TIGR02954">
    <property type="entry name" value="Sig70_famx3"/>
    <property type="match status" value="1"/>
</dbReference>
<evidence type="ECO:0000313" key="8">
    <source>
        <dbReference type="Proteomes" id="UP000640930"/>
    </source>
</evidence>
<dbReference type="InterPro" id="IPR013249">
    <property type="entry name" value="RNA_pol_sigma70_r4_t2"/>
</dbReference>
<dbReference type="Proteomes" id="UP000640930">
    <property type="component" value="Unassembled WGS sequence"/>
</dbReference>
<reference evidence="7 8" key="1">
    <citation type="submission" date="2020-08" db="EMBL/GenBank/DDBJ databases">
        <title>A Genomic Blueprint of the Chicken Gut Microbiome.</title>
        <authorList>
            <person name="Gilroy R."/>
            <person name="Ravi A."/>
            <person name="Getino M."/>
            <person name="Pursley I."/>
            <person name="Horton D.L."/>
            <person name="Alikhan N.-F."/>
            <person name="Baker D."/>
            <person name="Gharbi K."/>
            <person name="Hall N."/>
            <person name="Watson M."/>
            <person name="Adriaenssens E.M."/>
            <person name="Foster-Nyarko E."/>
            <person name="Jarju S."/>
            <person name="Secka A."/>
            <person name="Antonio M."/>
            <person name="Oren A."/>
            <person name="Chaudhuri R."/>
            <person name="La Ragione R.M."/>
            <person name="Hildebrand F."/>
            <person name="Pallen M.J."/>
        </authorList>
    </citation>
    <scope>NUCLEOTIDE SEQUENCE [LARGE SCALE GENOMIC DNA]</scope>
    <source>
        <strain evidence="7 8">Re31</strain>
    </source>
</reference>
<dbReference type="SUPFAM" id="SSF88946">
    <property type="entry name" value="Sigma2 domain of RNA polymerase sigma factors"/>
    <property type="match status" value="1"/>
</dbReference>
<dbReference type="InterPro" id="IPR007627">
    <property type="entry name" value="RNA_pol_sigma70_r2"/>
</dbReference>
<keyword evidence="3" id="KW-0731">Sigma factor</keyword>
<protein>
    <submittedName>
        <fullName evidence="7">Sigma-70 family RNA polymerase sigma factor</fullName>
    </submittedName>
</protein>
<dbReference type="PANTHER" id="PTHR43133:SF51">
    <property type="entry name" value="RNA POLYMERASE SIGMA FACTOR"/>
    <property type="match status" value="1"/>
</dbReference>
<organism evidence="7 8">
    <name type="scientific">Ureibacillus galli</name>
    <dbReference type="NCBI Taxonomy" id="2762222"/>
    <lineage>
        <taxon>Bacteria</taxon>
        <taxon>Bacillati</taxon>
        <taxon>Bacillota</taxon>
        <taxon>Bacilli</taxon>
        <taxon>Bacillales</taxon>
        <taxon>Caryophanaceae</taxon>
        <taxon>Ureibacillus</taxon>
    </lineage>
</organism>
<dbReference type="Pfam" id="PF04542">
    <property type="entry name" value="Sigma70_r2"/>
    <property type="match status" value="1"/>
</dbReference>
<dbReference type="EMBL" id="JACSQA010000043">
    <property type="protein sequence ID" value="MBD8028518.1"/>
    <property type="molecule type" value="Genomic_DNA"/>
</dbReference>
<comment type="similarity">
    <text evidence="1">Belongs to the sigma-70 factor family. ECF subfamily.</text>
</comment>
<dbReference type="PANTHER" id="PTHR43133">
    <property type="entry name" value="RNA POLYMERASE ECF-TYPE SIGMA FACTO"/>
    <property type="match status" value="1"/>
</dbReference>
<keyword evidence="4" id="KW-0804">Transcription</keyword>
<evidence type="ECO:0000256" key="2">
    <source>
        <dbReference type="ARBA" id="ARBA00023015"/>
    </source>
</evidence>
<dbReference type="Pfam" id="PF08281">
    <property type="entry name" value="Sigma70_r4_2"/>
    <property type="match status" value="1"/>
</dbReference>
<dbReference type="InterPro" id="IPR014300">
    <property type="entry name" value="RNA_pol_sigma-V"/>
</dbReference>
<evidence type="ECO:0000256" key="1">
    <source>
        <dbReference type="ARBA" id="ARBA00010641"/>
    </source>
</evidence>
<evidence type="ECO:0000256" key="3">
    <source>
        <dbReference type="ARBA" id="ARBA00023082"/>
    </source>
</evidence>
<gene>
    <name evidence="7" type="ORF">H9636_17940</name>
</gene>
<proteinExistence type="inferred from homology"/>
<evidence type="ECO:0000259" key="6">
    <source>
        <dbReference type="Pfam" id="PF08281"/>
    </source>
</evidence>
<accession>A0ABR8XH22</accession>
<dbReference type="InterPro" id="IPR036388">
    <property type="entry name" value="WH-like_DNA-bd_sf"/>
</dbReference>
<dbReference type="InterPro" id="IPR013325">
    <property type="entry name" value="RNA_pol_sigma_r2"/>
</dbReference>
<comment type="caution">
    <text evidence="7">The sequence shown here is derived from an EMBL/GenBank/DDBJ whole genome shotgun (WGS) entry which is preliminary data.</text>
</comment>
<name>A0ABR8XH22_9BACL</name>
<evidence type="ECO:0000313" key="7">
    <source>
        <dbReference type="EMBL" id="MBD8028518.1"/>
    </source>
</evidence>
<dbReference type="InterPro" id="IPR039425">
    <property type="entry name" value="RNA_pol_sigma-70-like"/>
</dbReference>
<dbReference type="RefSeq" id="WP_191708918.1">
    <property type="nucleotide sequence ID" value="NZ_JACSQA010000043.1"/>
</dbReference>
<evidence type="ECO:0000256" key="4">
    <source>
        <dbReference type="ARBA" id="ARBA00023163"/>
    </source>
</evidence>
<feature type="domain" description="RNA polymerase sigma-70 region 2" evidence="5">
    <location>
        <begin position="25"/>
        <end position="87"/>
    </location>
</feature>
<dbReference type="Gene3D" id="1.10.1740.10">
    <property type="match status" value="1"/>
</dbReference>
<dbReference type="NCBIfam" id="TIGR02937">
    <property type="entry name" value="sigma70-ECF"/>
    <property type="match status" value="1"/>
</dbReference>
<evidence type="ECO:0000259" key="5">
    <source>
        <dbReference type="Pfam" id="PF04542"/>
    </source>
</evidence>
<dbReference type="CDD" id="cd06171">
    <property type="entry name" value="Sigma70_r4"/>
    <property type="match status" value="1"/>
</dbReference>
<dbReference type="Gene3D" id="1.10.10.10">
    <property type="entry name" value="Winged helix-like DNA-binding domain superfamily/Winged helix DNA-binding domain"/>
    <property type="match status" value="1"/>
</dbReference>
<sequence length="181" mass="21158">MKDIKLVKKAIRGDNKAFEELLVIHSEQLYRTAFIYVQNREDALDIVQETAYKGLLSIRQLKNAEYFLTWLTKILIHCAYDLIKKKKNELPLENEFELTSANQDRNIERLDLIEALNELKEKYKSAIILFYFQDMPIHEVAKVMDVPENSVKTYLYRGKAQLNKLLGGNQYNGQEALSSRI</sequence>
<feature type="domain" description="RNA polymerase sigma factor 70 region 4 type 2" evidence="6">
    <location>
        <begin position="110"/>
        <end position="162"/>
    </location>
</feature>
<dbReference type="InterPro" id="IPR014284">
    <property type="entry name" value="RNA_pol_sigma-70_dom"/>
</dbReference>
<dbReference type="InterPro" id="IPR013324">
    <property type="entry name" value="RNA_pol_sigma_r3/r4-like"/>
</dbReference>
<keyword evidence="2" id="KW-0805">Transcription regulation</keyword>
<keyword evidence="8" id="KW-1185">Reference proteome</keyword>
<dbReference type="SUPFAM" id="SSF88659">
    <property type="entry name" value="Sigma3 and sigma4 domains of RNA polymerase sigma factors"/>
    <property type="match status" value="1"/>
</dbReference>